<dbReference type="EMBL" id="UXUI01011706">
    <property type="protein sequence ID" value="VDD96447.1"/>
    <property type="molecule type" value="Genomic_DNA"/>
</dbReference>
<sequence length="269" mass="30028">MAFSLISLKRSWSIFTGGFIAVVMIWVKYKPEKNDTIATDDEPTVFEEQKLNVSYESPPNHKEVSESEIKSEADEKSLENEVFSSLCDPVAKNVLEKQGAVASIRNDLLEGWRKRSLDYFISAELNRLNVLLGSEHCPQISFLVEDDTQCTTENGIHTPTSSFISSLTSSENDADIEEMMEENKVSLDSLKPVASPDKNLDLDSEDAPFSWPKEVENSVKKEIVEEEENGKNIYNTNCDSAGCYKPADSPAAHSENYSFTSLLCSAIPY</sequence>
<protein>
    <submittedName>
        <fullName evidence="4">Ovule protein</fullName>
    </submittedName>
</protein>
<name>A0A0N4VM02_ENTVE</name>
<evidence type="ECO:0000256" key="1">
    <source>
        <dbReference type="SAM" id="MobiDB-lite"/>
    </source>
</evidence>
<proteinExistence type="predicted"/>
<accession>A0A0N4VM02</accession>
<reference evidence="4" key="1">
    <citation type="submission" date="2017-02" db="UniProtKB">
        <authorList>
            <consortium name="WormBaseParasite"/>
        </authorList>
    </citation>
    <scope>IDENTIFICATION</scope>
</reference>
<keyword evidence="3" id="KW-1185">Reference proteome</keyword>
<organism evidence="4">
    <name type="scientific">Enterobius vermicularis</name>
    <name type="common">Human pinworm</name>
    <dbReference type="NCBI Taxonomy" id="51028"/>
    <lineage>
        <taxon>Eukaryota</taxon>
        <taxon>Metazoa</taxon>
        <taxon>Ecdysozoa</taxon>
        <taxon>Nematoda</taxon>
        <taxon>Chromadorea</taxon>
        <taxon>Rhabditida</taxon>
        <taxon>Spirurina</taxon>
        <taxon>Oxyuridomorpha</taxon>
        <taxon>Oxyuroidea</taxon>
        <taxon>Oxyuridae</taxon>
        <taxon>Enterobius</taxon>
    </lineage>
</organism>
<dbReference type="AlphaFoldDB" id="A0A0N4VM02"/>
<evidence type="ECO:0000313" key="2">
    <source>
        <dbReference type="EMBL" id="VDD96447.1"/>
    </source>
</evidence>
<reference evidence="2 3" key="2">
    <citation type="submission" date="2018-10" db="EMBL/GenBank/DDBJ databases">
        <authorList>
            <consortium name="Pathogen Informatics"/>
        </authorList>
    </citation>
    <scope>NUCLEOTIDE SEQUENCE [LARGE SCALE GENOMIC DNA]</scope>
</reference>
<evidence type="ECO:0000313" key="3">
    <source>
        <dbReference type="Proteomes" id="UP000274131"/>
    </source>
</evidence>
<gene>
    <name evidence="2" type="ORF">EVEC_LOCUS11198</name>
</gene>
<dbReference type="WBParaSite" id="EVEC_0001195301-mRNA-1">
    <property type="protein sequence ID" value="EVEC_0001195301-mRNA-1"/>
    <property type="gene ID" value="EVEC_0001195301"/>
</dbReference>
<feature type="compositionally biased region" description="Basic and acidic residues" evidence="1">
    <location>
        <begin position="59"/>
        <end position="71"/>
    </location>
</feature>
<feature type="region of interest" description="Disordered" evidence="1">
    <location>
        <begin position="52"/>
        <end position="71"/>
    </location>
</feature>
<evidence type="ECO:0000313" key="4">
    <source>
        <dbReference type="WBParaSite" id="EVEC_0001195301-mRNA-1"/>
    </source>
</evidence>
<dbReference type="Proteomes" id="UP000274131">
    <property type="component" value="Unassembled WGS sequence"/>
</dbReference>